<evidence type="ECO:0000313" key="2">
    <source>
        <dbReference type="EMBL" id="EFA79333.1"/>
    </source>
</evidence>
<sequence length="103" mass="11931">MISIQCNKPEKKDKDKQEEEGQKMSDNESKKSINQIIREGYESLPKGGSATDNILKAESETTNSINNYSPNPYEYQTIPEHQCIHDQLMERQKKIFVFTATKY</sequence>
<dbReference type="GeneID" id="31363232"/>
<dbReference type="EMBL" id="ADBJ01000035">
    <property type="protein sequence ID" value="EFA79333.1"/>
    <property type="molecule type" value="Genomic_DNA"/>
</dbReference>
<name>D3BGU9_HETP5</name>
<protein>
    <submittedName>
        <fullName evidence="2">Uncharacterized protein</fullName>
    </submittedName>
</protein>
<feature type="compositionally biased region" description="Basic and acidic residues" evidence="1">
    <location>
        <begin position="8"/>
        <end position="31"/>
    </location>
</feature>
<reference evidence="2 3" key="1">
    <citation type="journal article" date="2011" name="Genome Res.">
        <title>Phylogeny-wide analysis of social amoeba genomes highlights ancient origins for complex intercellular communication.</title>
        <authorList>
            <person name="Heidel A.J."/>
            <person name="Lawal H.M."/>
            <person name="Felder M."/>
            <person name="Schilde C."/>
            <person name="Helps N.R."/>
            <person name="Tunggal B."/>
            <person name="Rivero F."/>
            <person name="John U."/>
            <person name="Schleicher M."/>
            <person name="Eichinger L."/>
            <person name="Platzer M."/>
            <person name="Noegel A.A."/>
            <person name="Schaap P."/>
            <person name="Gloeckner G."/>
        </authorList>
    </citation>
    <scope>NUCLEOTIDE SEQUENCE [LARGE SCALE GENOMIC DNA]</scope>
    <source>
        <strain evidence="3">ATCC 26659 / Pp 5 / PN500</strain>
    </source>
</reference>
<feature type="region of interest" description="Disordered" evidence="1">
    <location>
        <begin position="1"/>
        <end position="51"/>
    </location>
</feature>
<evidence type="ECO:0000256" key="1">
    <source>
        <dbReference type="SAM" id="MobiDB-lite"/>
    </source>
</evidence>
<proteinExistence type="predicted"/>
<keyword evidence="3" id="KW-1185">Reference proteome</keyword>
<dbReference type="AlphaFoldDB" id="D3BGU9"/>
<evidence type="ECO:0000313" key="3">
    <source>
        <dbReference type="Proteomes" id="UP000001396"/>
    </source>
</evidence>
<comment type="caution">
    <text evidence="2">The sequence shown here is derived from an EMBL/GenBank/DDBJ whole genome shotgun (WGS) entry which is preliminary data.</text>
</comment>
<dbReference type="Proteomes" id="UP000001396">
    <property type="component" value="Unassembled WGS sequence"/>
</dbReference>
<gene>
    <name evidence="2" type="ORF">PPL_07751</name>
</gene>
<dbReference type="InParanoid" id="D3BGU9"/>
<organism evidence="2 3">
    <name type="scientific">Heterostelium pallidum (strain ATCC 26659 / Pp 5 / PN500)</name>
    <name type="common">Cellular slime mold</name>
    <name type="synonym">Polysphondylium pallidum</name>
    <dbReference type="NCBI Taxonomy" id="670386"/>
    <lineage>
        <taxon>Eukaryota</taxon>
        <taxon>Amoebozoa</taxon>
        <taxon>Evosea</taxon>
        <taxon>Eumycetozoa</taxon>
        <taxon>Dictyostelia</taxon>
        <taxon>Acytosteliales</taxon>
        <taxon>Acytosteliaceae</taxon>
        <taxon>Heterostelium</taxon>
    </lineage>
</organism>
<accession>D3BGU9</accession>
<dbReference type="RefSeq" id="XP_020431454.1">
    <property type="nucleotide sequence ID" value="XM_020578585.1"/>
</dbReference>